<feature type="binding site" evidence="7">
    <location>
        <position position="272"/>
    </location>
    <ligand>
        <name>sn-glycerol 3-phosphate</name>
        <dbReference type="ChEBI" id="CHEBI:57597"/>
    </ligand>
</feature>
<keyword evidence="2 7" id="KW-0444">Lipid biosynthesis</keyword>
<feature type="binding site" evidence="7">
    <location>
        <position position="307"/>
    </location>
    <ligand>
        <name>NADPH</name>
        <dbReference type="ChEBI" id="CHEBI:57783"/>
    </ligand>
</feature>
<evidence type="ECO:0000256" key="2">
    <source>
        <dbReference type="ARBA" id="ARBA00022516"/>
    </source>
</evidence>
<protein>
    <recommendedName>
        <fullName evidence="7">Glycerol-3-phosphate dehydrogenase [NAD(P)+]</fullName>
        <ecNumber evidence="7">1.1.1.94</ecNumber>
    </recommendedName>
    <alternativeName>
        <fullName evidence="7">NAD(P)(+)-dependent glycerol-3-phosphate dehydrogenase</fullName>
    </alternativeName>
    <alternativeName>
        <fullName evidence="7">NAD(P)H-dependent dihydroxyacetone-phosphate reductase</fullName>
    </alternativeName>
</protein>
<dbReference type="Proteomes" id="UP000323594">
    <property type="component" value="Chromosome"/>
</dbReference>
<evidence type="ECO:0000256" key="9">
    <source>
        <dbReference type="PIRSR" id="PIRSR000114-2"/>
    </source>
</evidence>
<feature type="binding site" evidence="7">
    <location>
        <position position="305"/>
    </location>
    <ligand>
        <name>NADPH</name>
        <dbReference type="ChEBI" id="CHEBI:57783"/>
    </ligand>
</feature>
<feature type="active site" description="Proton acceptor" evidence="7 8">
    <location>
        <position position="202"/>
    </location>
</feature>
<feature type="domain" description="Glycerol-3-phosphate dehydrogenase NAD-dependent C-terminal" evidence="14">
    <location>
        <begin position="191"/>
        <end position="346"/>
    </location>
</feature>
<evidence type="ECO:0000256" key="7">
    <source>
        <dbReference type="HAMAP-Rule" id="MF_00394"/>
    </source>
</evidence>
<proteinExistence type="inferred from homology"/>
<keyword evidence="17" id="KW-1185">Reference proteome</keyword>
<feature type="binding site" evidence="10">
    <location>
        <position position="272"/>
    </location>
    <ligand>
        <name>NAD(+)</name>
        <dbReference type="ChEBI" id="CHEBI:57540"/>
    </ligand>
</feature>
<evidence type="ECO:0000259" key="14">
    <source>
        <dbReference type="Pfam" id="PF07479"/>
    </source>
</evidence>
<dbReference type="NCBIfam" id="NF000942">
    <property type="entry name" value="PRK00094.1-4"/>
    <property type="match status" value="1"/>
</dbReference>
<sequence>MAQIGIISAGAWGTAVGVSLAKNGQTVELWGRSEQVCRLINAEHINPKYLPGINLPKNLKASTDLEKVCAKKDLIILAPPSLYLADIVKKMIKTAAFSNLTNESFPSIGILTKGFVTDSNGEPKLITQELETILPEFYKNHLVYISGPSHGEEVALGKITGLIAASNNPMSAIRVRELLRSKSLQVYSSLDPIGVQVCAAVKNVIAVAFGILDAITDSSEIFGDNTESLLLAAGLNEIQIIGRALGATHPETFTSIAGVGDLDVTCRSKYGRNRRFGRDIVHKNILSPFKNIEDLIKRLPEVQYLAEGVIACKYVKIIAENHGLKLPICTGLYSILNKEESPQGFVEKILV</sequence>
<dbReference type="OrthoDB" id="9812273at2"/>
<feature type="binding site" evidence="7">
    <location>
        <position position="49"/>
    </location>
    <ligand>
        <name>NADPH</name>
        <dbReference type="ChEBI" id="CHEBI:57783"/>
    </ligand>
</feature>
<evidence type="ECO:0000256" key="5">
    <source>
        <dbReference type="ARBA" id="ARBA00023209"/>
    </source>
</evidence>
<evidence type="ECO:0000259" key="13">
    <source>
        <dbReference type="Pfam" id="PF01210"/>
    </source>
</evidence>
<dbReference type="GO" id="GO:0047952">
    <property type="term" value="F:glycerol-3-phosphate dehydrogenase [NAD(P)+] activity"/>
    <property type="evidence" value="ECO:0007669"/>
    <property type="project" value="UniProtKB-UniRule"/>
</dbReference>
<feature type="binding site" evidence="9">
    <location>
        <position position="113"/>
    </location>
    <ligand>
        <name>substrate</name>
    </ligand>
</feature>
<dbReference type="NCBIfam" id="NF000940">
    <property type="entry name" value="PRK00094.1-2"/>
    <property type="match status" value="1"/>
</dbReference>
<comment type="function">
    <text evidence="7">Catalyzes the reduction of the glycolytic intermediate dihydroxyacetone phosphate (DHAP) to sn-glycerol 3-phosphate (G3P), the key precursor for phospholipid synthesis.</text>
</comment>
<keyword evidence="6 7" id="KW-1208">Phospholipid metabolism</keyword>
<feature type="binding site" evidence="7">
    <location>
        <position position="261"/>
    </location>
    <ligand>
        <name>sn-glycerol 3-phosphate</name>
        <dbReference type="ChEBI" id="CHEBI:57597"/>
    </ligand>
</feature>
<feature type="domain" description="Glycerol-3-phosphate dehydrogenase NAD-dependent N-terminal" evidence="13">
    <location>
        <begin position="4"/>
        <end position="170"/>
    </location>
</feature>
<feature type="binding site" evidence="7">
    <location>
        <position position="202"/>
    </location>
    <ligand>
        <name>sn-glycerol 3-phosphate</name>
        <dbReference type="ChEBI" id="CHEBI:57597"/>
    </ligand>
</feature>
<feature type="binding site" evidence="7">
    <location>
        <position position="149"/>
    </location>
    <ligand>
        <name>sn-glycerol 3-phosphate</name>
        <dbReference type="ChEBI" id="CHEBI:57597"/>
    </ligand>
</feature>
<dbReference type="SUPFAM" id="SSF51735">
    <property type="entry name" value="NAD(P)-binding Rossmann-fold domains"/>
    <property type="match status" value="1"/>
</dbReference>
<feature type="binding site" evidence="7">
    <location>
        <position position="273"/>
    </location>
    <ligand>
        <name>sn-glycerol 3-phosphate</name>
        <dbReference type="ChEBI" id="CHEBI:57597"/>
    </ligand>
</feature>
<comment type="subcellular location">
    <subcellularLocation>
        <location evidence="7">Cytoplasm</location>
    </subcellularLocation>
</comment>
<dbReference type="EC" id="1.1.1.94" evidence="7"/>
<evidence type="ECO:0000256" key="6">
    <source>
        <dbReference type="ARBA" id="ARBA00023264"/>
    </source>
</evidence>
<feature type="binding site" evidence="9">
    <location>
        <begin position="272"/>
        <end position="273"/>
    </location>
    <ligand>
        <name>substrate</name>
    </ligand>
</feature>
<dbReference type="GO" id="GO:0006650">
    <property type="term" value="P:glycerophospholipid metabolic process"/>
    <property type="evidence" value="ECO:0007669"/>
    <property type="project" value="UniProtKB-UniRule"/>
</dbReference>
<evidence type="ECO:0000313" key="18">
    <source>
        <dbReference type="Proteomes" id="UP000323594"/>
    </source>
</evidence>
<keyword evidence="7 10" id="KW-0520">NAD</keyword>
<feature type="binding site" evidence="7">
    <location>
        <position position="32"/>
    </location>
    <ligand>
        <name>NADPH</name>
        <dbReference type="ChEBI" id="CHEBI:57783"/>
    </ligand>
</feature>
<name>A0A0B7GXJ9_TREPH</name>
<dbReference type="HAMAP" id="MF_00394">
    <property type="entry name" value="NAD_Glyc3P_dehydrog"/>
    <property type="match status" value="1"/>
</dbReference>
<evidence type="ECO:0000256" key="10">
    <source>
        <dbReference type="PIRSR" id="PIRSR000114-3"/>
    </source>
</evidence>
<dbReference type="GO" id="GO:0005829">
    <property type="term" value="C:cytosol"/>
    <property type="evidence" value="ECO:0007669"/>
    <property type="project" value="TreeGrafter"/>
</dbReference>
<dbReference type="Proteomes" id="UP000042527">
    <property type="component" value="Unassembled WGS sequence"/>
</dbReference>
<dbReference type="Pfam" id="PF01210">
    <property type="entry name" value="NAD_Gly3P_dh_N"/>
    <property type="match status" value="1"/>
</dbReference>
<dbReference type="UniPathway" id="UPA00940"/>
<keyword evidence="4 7" id="KW-0443">Lipid metabolism</keyword>
<evidence type="ECO:0000313" key="15">
    <source>
        <dbReference type="EMBL" id="CEM62317.1"/>
    </source>
</evidence>
<dbReference type="GO" id="GO:0005975">
    <property type="term" value="P:carbohydrate metabolic process"/>
    <property type="evidence" value="ECO:0007669"/>
    <property type="project" value="InterPro"/>
</dbReference>
<reference evidence="17" key="2">
    <citation type="submission" date="2015-01" db="EMBL/GenBank/DDBJ databases">
        <authorList>
            <person name="Manzoor Shahid"/>
            <person name="Zubair Saima"/>
        </authorList>
    </citation>
    <scope>NUCLEOTIDE SEQUENCE [LARGE SCALE GENOMIC DNA]</scope>
    <source>
        <strain evidence="17">V1</strain>
    </source>
</reference>
<dbReference type="InterPro" id="IPR036291">
    <property type="entry name" value="NAD(P)-bd_dom_sf"/>
</dbReference>
<reference evidence="16 18" key="3">
    <citation type="submission" date="2019-08" db="EMBL/GenBank/DDBJ databases">
        <authorList>
            <person name="Kuhnert P."/>
        </authorList>
    </citation>
    <scope>NUCLEOTIDE SEQUENCE [LARGE SCALE GENOMIC DNA]</scope>
    <source>
        <strain evidence="16 18">B36.5</strain>
    </source>
</reference>
<dbReference type="Pfam" id="PF07479">
    <property type="entry name" value="NAD_Gly3P_dh_C"/>
    <property type="match status" value="1"/>
</dbReference>
<dbReference type="InterPro" id="IPR013328">
    <property type="entry name" value="6PGD_dom2"/>
</dbReference>
<dbReference type="AlphaFoldDB" id="A0A0B7GXJ9"/>
<feature type="binding site" evidence="7">
    <location>
        <position position="272"/>
    </location>
    <ligand>
        <name>NADPH</name>
        <dbReference type="ChEBI" id="CHEBI:57783"/>
    </ligand>
</feature>
<dbReference type="RefSeq" id="WP_024752086.1">
    <property type="nucleotide sequence ID" value="NZ_CDNC01000023.1"/>
</dbReference>
<evidence type="ECO:0000256" key="3">
    <source>
        <dbReference type="ARBA" id="ARBA00023002"/>
    </source>
</evidence>
<evidence type="ECO:0000256" key="11">
    <source>
        <dbReference type="RuleBase" id="RU000437"/>
    </source>
</evidence>
<evidence type="ECO:0000313" key="16">
    <source>
        <dbReference type="EMBL" id="QEJ99196.1"/>
    </source>
</evidence>
<dbReference type="PRINTS" id="PR00077">
    <property type="entry name" value="GPDHDRGNASE"/>
</dbReference>
<dbReference type="PANTHER" id="PTHR11728">
    <property type="entry name" value="GLYCEROL-3-PHOSPHATE DEHYDROGENASE"/>
    <property type="match status" value="1"/>
</dbReference>
<feature type="binding site" evidence="7">
    <location>
        <position position="113"/>
    </location>
    <ligand>
        <name>NADPH</name>
        <dbReference type="ChEBI" id="CHEBI:57783"/>
    </ligand>
</feature>
<comment type="similarity">
    <text evidence="1 7 11">Belongs to the NAD-dependent glycerol-3-phosphate dehydrogenase family.</text>
</comment>
<organism evidence="15 17">
    <name type="scientific">Treponema phagedenis</name>
    <dbReference type="NCBI Taxonomy" id="162"/>
    <lineage>
        <taxon>Bacteria</taxon>
        <taxon>Pseudomonadati</taxon>
        <taxon>Spirochaetota</taxon>
        <taxon>Spirochaetia</taxon>
        <taxon>Spirochaetales</taxon>
        <taxon>Treponemataceae</taxon>
        <taxon>Treponema</taxon>
    </lineage>
</organism>
<dbReference type="GO" id="GO:0008654">
    <property type="term" value="P:phospholipid biosynthetic process"/>
    <property type="evidence" value="ECO:0007669"/>
    <property type="project" value="UniProtKB-KW"/>
</dbReference>
<evidence type="ECO:0000256" key="1">
    <source>
        <dbReference type="ARBA" id="ARBA00011009"/>
    </source>
</evidence>
<dbReference type="Gene3D" id="3.40.50.720">
    <property type="entry name" value="NAD(P)-binding Rossmann-like Domain"/>
    <property type="match status" value="1"/>
</dbReference>
<feature type="binding site" evidence="7">
    <location>
        <position position="113"/>
    </location>
    <ligand>
        <name>sn-glycerol 3-phosphate</name>
        <dbReference type="ChEBI" id="CHEBI:57597"/>
    </ligand>
</feature>
<comment type="catalytic activity">
    <reaction evidence="7 12">
        <text>sn-glycerol 3-phosphate + NADP(+) = dihydroxyacetone phosphate + NADPH + H(+)</text>
        <dbReference type="Rhea" id="RHEA:11096"/>
        <dbReference type="ChEBI" id="CHEBI:15378"/>
        <dbReference type="ChEBI" id="CHEBI:57597"/>
        <dbReference type="ChEBI" id="CHEBI:57642"/>
        <dbReference type="ChEBI" id="CHEBI:57783"/>
        <dbReference type="ChEBI" id="CHEBI:58349"/>
        <dbReference type="EC" id="1.1.1.94"/>
    </reaction>
</comment>
<dbReference type="SUPFAM" id="SSF48179">
    <property type="entry name" value="6-phosphogluconate dehydrogenase C-terminal domain-like"/>
    <property type="match status" value="1"/>
</dbReference>
<evidence type="ECO:0000256" key="4">
    <source>
        <dbReference type="ARBA" id="ARBA00023098"/>
    </source>
</evidence>
<evidence type="ECO:0000256" key="12">
    <source>
        <dbReference type="RuleBase" id="RU000439"/>
    </source>
</evidence>
<feature type="binding site" evidence="7">
    <location>
        <position position="147"/>
    </location>
    <ligand>
        <name>sn-glycerol 3-phosphate</name>
        <dbReference type="ChEBI" id="CHEBI:57597"/>
    </ligand>
</feature>
<keyword evidence="7" id="KW-0547">Nucleotide-binding</keyword>
<dbReference type="Gene3D" id="1.10.1040.10">
    <property type="entry name" value="N-(1-d-carboxylethyl)-l-norvaline Dehydrogenase, domain 2"/>
    <property type="match status" value="1"/>
</dbReference>
<keyword evidence="7" id="KW-0521">NADP</keyword>
<dbReference type="EMBL" id="CDNC01000023">
    <property type="protein sequence ID" value="CEM62317.1"/>
    <property type="molecule type" value="Genomic_DNA"/>
</dbReference>
<dbReference type="EMBL" id="CP042817">
    <property type="protein sequence ID" value="QEJ99196.1"/>
    <property type="molecule type" value="Genomic_DNA"/>
</dbReference>
<dbReference type="InterPro" id="IPR006109">
    <property type="entry name" value="G3P_DH_NAD-dep_C"/>
</dbReference>
<dbReference type="GO" id="GO:0051287">
    <property type="term" value="F:NAD binding"/>
    <property type="evidence" value="ECO:0007669"/>
    <property type="project" value="InterPro"/>
</dbReference>
<comment type="catalytic activity">
    <reaction evidence="7">
        <text>sn-glycerol 3-phosphate + NAD(+) = dihydroxyacetone phosphate + NADH + H(+)</text>
        <dbReference type="Rhea" id="RHEA:11092"/>
        <dbReference type="ChEBI" id="CHEBI:15378"/>
        <dbReference type="ChEBI" id="CHEBI:57540"/>
        <dbReference type="ChEBI" id="CHEBI:57597"/>
        <dbReference type="ChEBI" id="CHEBI:57642"/>
        <dbReference type="ChEBI" id="CHEBI:57945"/>
        <dbReference type="EC" id="1.1.1.94"/>
    </reaction>
</comment>
<keyword evidence="5 7" id="KW-0594">Phospholipid biosynthesis</keyword>
<comment type="caution">
    <text evidence="7">Lacks conserved residue(s) required for the propagation of feature annotation.</text>
</comment>
<dbReference type="PIRSF" id="PIRSF000114">
    <property type="entry name" value="Glycerol-3-P_dh"/>
    <property type="match status" value="1"/>
</dbReference>
<keyword evidence="7" id="KW-0963">Cytoplasm</keyword>
<dbReference type="InterPro" id="IPR011128">
    <property type="entry name" value="G3P_DH_NAD-dep_N"/>
</dbReference>
<dbReference type="InterPro" id="IPR006168">
    <property type="entry name" value="G3P_DH_NAD-dep"/>
</dbReference>
<comment type="pathway">
    <text evidence="7">Membrane lipid metabolism; glycerophospholipid metabolism.</text>
</comment>
<reference evidence="15" key="1">
    <citation type="submission" date="2015-01" db="EMBL/GenBank/DDBJ databases">
        <authorList>
            <person name="Xiang T."/>
            <person name="Song Y."/>
            <person name="Huang L."/>
            <person name="Wang B."/>
            <person name="Wu P."/>
        </authorList>
    </citation>
    <scope>NUCLEOTIDE SEQUENCE [LARGE SCALE GENOMIC DNA]</scope>
    <source>
        <strain evidence="15">V1</strain>
    </source>
</reference>
<evidence type="ECO:0000313" key="17">
    <source>
        <dbReference type="Proteomes" id="UP000042527"/>
    </source>
</evidence>
<dbReference type="PANTHER" id="PTHR11728:SF1">
    <property type="entry name" value="GLYCEROL-3-PHOSPHATE DEHYDROGENASE [NAD(+)] 2, CHLOROPLASTIC"/>
    <property type="match status" value="1"/>
</dbReference>
<keyword evidence="3 7" id="KW-0560">Oxidoreductase</keyword>
<dbReference type="GO" id="GO:0046167">
    <property type="term" value="P:glycerol-3-phosphate biosynthetic process"/>
    <property type="evidence" value="ECO:0007669"/>
    <property type="project" value="UniProtKB-UniRule"/>
</dbReference>
<accession>A0A0B7GXJ9</accession>
<feature type="binding site" evidence="7">
    <location>
        <position position="12"/>
    </location>
    <ligand>
        <name>NADPH</name>
        <dbReference type="ChEBI" id="CHEBI:57783"/>
    </ligand>
</feature>
<dbReference type="InterPro" id="IPR008927">
    <property type="entry name" value="6-PGluconate_DH-like_C_sf"/>
</dbReference>
<feature type="binding site" evidence="7">
    <location>
        <position position="151"/>
    </location>
    <ligand>
        <name>NADPH</name>
        <dbReference type="ChEBI" id="CHEBI:57783"/>
    </ligand>
</feature>
<dbReference type="GO" id="GO:0046168">
    <property type="term" value="P:glycerol-3-phosphate catabolic process"/>
    <property type="evidence" value="ECO:0007669"/>
    <property type="project" value="InterPro"/>
</dbReference>
<evidence type="ECO:0000256" key="8">
    <source>
        <dbReference type="PIRSR" id="PIRSR000114-1"/>
    </source>
</evidence>
<gene>
    <name evidence="7 15" type="primary">gpsA</name>
    <name evidence="16" type="ORF">FUT82_15180</name>
    <name evidence="15" type="ORF">TPHV1_30212</name>
</gene>